<keyword evidence="3" id="KW-1185">Reference proteome</keyword>
<dbReference type="AlphaFoldDB" id="A0A2B7X593"/>
<gene>
    <name evidence="2" type="ORF">GX51_03790</name>
</gene>
<sequence>MSRCCSSVRSADEATSCKDARPLLLLGAALRLHPHGTPPRPAAKNATKMQGCPTLAGAALLGVVTTAASSRMLAVRRLRVDDKCLGSPISRHSALFLHRMYLSAKSTTSTTLLSRVLSGSKSQRGSGHVSDSAAYVIS</sequence>
<evidence type="ECO:0000313" key="2">
    <source>
        <dbReference type="EMBL" id="PGH03953.1"/>
    </source>
</evidence>
<accession>A0A2B7X593</accession>
<name>A0A2B7X593_9EURO</name>
<proteinExistence type="predicted"/>
<evidence type="ECO:0000313" key="3">
    <source>
        <dbReference type="Proteomes" id="UP000224080"/>
    </source>
</evidence>
<dbReference type="EMBL" id="PDNC01000043">
    <property type="protein sequence ID" value="PGH03953.1"/>
    <property type="molecule type" value="Genomic_DNA"/>
</dbReference>
<reference evidence="2 3" key="1">
    <citation type="submission" date="2017-10" db="EMBL/GenBank/DDBJ databases">
        <title>Comparative genomics in systemic dimorphic fungi from Ajellomycetaceae.</title>
        <authorList>
            <person name="Munoz J.F."/>
            <person name="Mcewen J.G."/>
            <person name="Clay O.K."/>
            <person name="Cuomo C.A."/>
        </authorList>
    </citation>
    <scope>NUCLEOTIDE SEQUENCE [LARGE SCALE GENOMIC DNA]</scope>
    <source>
        <strain evidence="2 3">UAMH130</strain>
    </source>
</reference>
<comment type="caution">
    <text evidence="2">The sequence shown here is derived from an EMBL/GenBank/DDBJ whole genome shotgun (WGS) entry which is preliminary data.</text>
</comment>
<feature type="region of interest" description="Disordered" evidence="1">
    <location>
        <begin position="118"/>
        <end position="138"/>
    </location>
</feature>
<protein>
    <submittedName>
        <fullName evidence="2">Uncharacterized protein</fullName>
    </submittedName>
</protein>
<dbReference type="Proteomes" id="UP000224080">
    <property type="component" value="Unassembled WGS sequence"/>
</dbReference>
<organism evidence="2 3">
    <name type="scientific">Blastomyces parvus</name>
    <dbReference type="NCBI Taxonomy" id="2060905"/>
    <lineage>
        <taxon>Eukaryota</taxon>
        <taxon>Fungi</taxon>
        <taxon>Dikarya</taxon>
        <taxon>Ascomycota</taxon>
        <taxon>Pezizomycotina</taxon>
        <taxon>Eurotiomycetes</taxon>
        <taxon>Eurotiomycetidae</taxon>
        <taxon>Onygenales</taxon>
        <taxon>Ajellomycetaceae</taxon>
        <taxon>Blastomyces</taxon>
    </lineage>
</organism>
<evidence type="ECO:0000256" key="1">
    <source>
        <dbReference type="SAM" id="MobiDB-lite"/>
    </source>
</evidence>